<accession>A0ABT0XJB3</accession>
<keyword evidence="2" id="KW-1185">Reference proteome</keyword>
<organism evidence="1 2">
    <name type="scientific">Alkalicoccobacillus plakortidis</name>
    <dbReference type="NCBI Taxonomy" id="444060"/>
    <lineage>
        <taxon>Bacteria</taxon>
        <taxon>Bacillati</taxon>
        <taxon>Bacillota</taxon>
        <taxon>Bacilli</taxon>
        <taxon>Bacillales</taxon>
        <taxon>Bacillaceae</taxon>
        <taxon>Alkalicoccobacillus</taxon>
    </lineage>
</organism>
<dbReference type="Proteomes" id="UP001203665">
    <property type="component" value="Unassembled WGS sequence"/>
</dbReference>
<reference evidence="1" key="1">
    <citation type="submission" date="2022-06" db="EMBL/GenBank/DDBJ databases">
        <title>Alkalicoccobacillus porphyridii sp. nov., isolated from a marine red alga, Porphyridium purpureum and reclassification of Shouchella plakortidis and Shouchella gibsonii as Alkalicoccobacillus plakortidis comb. nov. and Alkalicoccobacillus gibsonii comb. nov.</title>
        <authorList>
            <person name="Kim K.H."/>
            <person name="Lee J.K."/>
            <person name="Han D.M."/>
            <person name="Baek J.H."/>
            <person name="Jeon C.O."/>
        </authorList>
    </citation>
    <scope>NUCLEOTIDE SEQUENCE</scope>
    <source>
        <strain evidence="1">DSM 19153</strain>
    </source>
</reference>
<sequence length="70" mass="7867">MNMPKRRHTRNITSRAIMSVLLVIAIWATFTTISGVQAEQVNTWVRTQLTKSEQVTYPSCKLSIQTGVSS</sequence>
<evidence type="ECO:0000313" key="1">
    <source>
        <dbReference type="EMBL" id="MCM2675448.1"/>
    </source>
</evidence>
<proteinExistence type="predicted"/>
<gene>
    <name evidence="1" type="ORF">NDM98_08080</name>
</gene>
<dbReference type="RefSeq" id="WP_251606144.1">
    <property type="nucleotide sequence ID" value="NZ_JAMQJY010000001.1"/>
</dbReference>
<name>A0ABT0XJB3_9BACI</name>
<protein>
    <submittedName>
        <fullName evidence="1">Uncharacterized protein</fullName>
    </submittedName>
</protein>
<dbReference type="EMBL" id="JAMQJY010000001">
    <property type="protein sequence ID" value="MCM2675448.1"/>
    <property type="molecule type" value="Genomic_DNA"/>
</dbReference>
<comment type="caution">
    <text evidence="1">The sequence shown here is derived from an EMBL/GenBank/DDBJ whole genome shotgun (WGS) entry which is preliminary data.</text>
</comment>
<evidence type="ECO:0000313" key="2">
    <source>
        <dbReference type="Proteomes" id="UP001203665"/>
    </source>
</evidence>